<comment type="similarity">
    <text evidence="6">Belongs to the DEAD box helicase family.</text>
</comment>
<dbReference type="InterPro" id="IPR014001">
    <property type="entry name" value="Helicase_ATP-bd"/>
</dbReference>
<dbReference type="InterPro" id="IPR000629">
    <property type="entry name" value="RNA-helicase_DEAD-box_CS"/>
</dbReference>
<evidence type="ECO:0000256" key="3">
    <source>
        <dbReference type="ARBA" id="ARBA00022806"/>
    </source>
</evidence>
<feature type="region of interest" description="Disordered" evidence="8">
    <location>
        <begin position="133"/>
        <end position="191"/>
    </location>
</feature>
<comment type="function">
    <text evidence="7">RNA helicase.</text>
</comment>
<dbReference type="Pfam" id="PF00271">
    <property type="entry name" value="Helicase_C"/>
    <property type="match status" value="1"/>
</dbReference>
<evidence type="ECO:0000259" key="10">
    <source>
        <dbReference type="PROSITE" id="PS51194"/>
    </source>
</evidence>
<feature type="domain" description="Helicase ATP-binding" evidence="9">
    <location>
        <begin position="270"/>
        <end position="467"/>
    </location>
</feature>
<evidence type="ECO:0000256" key="2">
    <source>
        <dbReference type="ARBA" id="ARBA00022801"/>
    </source>
</evidence>
<evidence type="ECO:0000256" key="8">
    <source>
        <dbReference type="SAM" id="MobiDB-lite"/>
    </source>
</evidence>
<organism evidence="11 12">
    <name type="scientific">Daphnia magna</name>
    <dbReference type="NCBI Taxonomy" id="35525"/>
    <lineage>
        <taxon>Eukaryota</taxon>
        <taxon>Metazoa</taxon>
        <taxon>Ecdysozoa</taxon>
        <taxon>Arthropoda</taxon>
        <taxon>Crustacea</taxon>
        <taxon>Branchiopoda</taxon>
        <taxon>Diplostraca</taxon>
        <taxon>Cladocera</taxon>
        <taxon>Anomopoda</taxon>
        <taxon>Daphniidae</taxon>
        <taxon>Daphnia</taxon>
    </lineage>
</organism>
<comment type="caution">
    <text evidence="11">The sequence shown here is derived from an EMBL/GenBank/DDBJ whole genome shotgun (WGS) entry which is preliminary data.</text>
</comment>
<evidence type="ECO:0000256" key="7">
    <source>
        <dbReference type="RuleBase" id="RU365068"/>
    </source>
</evidence>
<dbReference type="InterPro" id="IPR011545">
    <property type="entry name" value="DEAD/DEAH_box_helicase_dom"/>
</dbReference>
<dbReference type="CDD" id="cd17956">
    <property type="entry name" value="DEADc_DDX51"/>
    <property type="match status" value="1"/>
</dbReference>
<keyword evidence="2 6" id="KW-0378">Hydrolase</keyword>
<dbReference type="PROSITE" id="PS51194">
    <property type="entry name" value="HELICASE_CTER"/>
    <property type="match status" value="1"/>
</dbReference>
<keyword evidence="5 7" id="KW-0694">RNA-binding</keyword>
<dbReference type="EMBL" id="JAOYFB010000005">
    <property type="protein sequence ID" value="KAK4016081.1"/>
    <property type="molecule type" value="Genomic_DNA"/>
</dbReference>
<dbReference type="Pfam" id="PF00270">
    <property type="entry name" value="DEAD"/>
    <property type="match status" value="1"/>
</dbReference>
<keyword evidence="3 6" id="KW-0347">Helicase</keyword>
<evidence type="ECO:0000256" key="5">
    <source>
        <dbReference type="ARBA" id="ARBA00022884"/>
    </source>
</evidence>
<dbReference type="EC" id="3.6.4.13" evidence="7"/>
<dbReference type="PANTHER" id="PTHR24031">
    <property type="entry name" value="RNA HELICASE"/>
    <property type="match status" value="1"/>
</dbReference>
<evidence type="ECO:0000256" key="4">
    <source>
        <dbReference type="ARBA" id="ARBA00022840"/>
    </source>
</evidence>
<dbReference type="Proteomes" id="UP001234178">
    <property type="component" value="Unassembled WGS sequence"/>
</dbReference>
<keyword evidence="12" id="KW-1185">Reference proteome</keyword>
<proteinExistence type="inferred from homology"/>
<dbReference type="SUPFAM" id="SSF52540">
    <property type="entry name" value="P-loop containing nucleoside triphosphate hydrolases"/>
    <property type="match status" value="1"/>
</dbReference>
<feature type="region of interest" description="Disordered" evidence="8">
    <location>
        <begin position="23"/>
        <end position="89"/>
    </location>
</feature>
<dbReference type="Gene3D" id="3.40.50.300">
    <property type="entry name" value="P-loop containing nucleotide triphosphate hydrolases"/>
    <property type="match status" value="2"/>
</dbReference>
<dbReference type="CDD" id="cd18787">
    <property type="entry name" value="SF2_C_DEAD"/>
    <property type="match status" value="1"/>
</dbReference>
<name>A0ABQ9ZT25_9CRUS</name>
<dbReference type="SMART" id="SM00487">
    <property type="entry name" value="DEXDc"/>
    <property type="match status" value="1"/>
</dbReference>
<comment type="domain">
    <text evidence="7">The Q motif is unique to and characteristic of the DEAD box family of RNA helicases and controls ATP binding and hydrolysis.</text>
</comment>
<evidence type="ECO:0000313" key="12">
    <source>
        <dbReference type="Proteomes" id="UP001234178"/>
    </source>
</evidence>
<feature type="compositionally biased region" description="Acidic residues" evidence="8">
    <location>
        <begin position="172"/>
        <end position="181"/>
    </location>
</feature>
<feature type="domain" description="Helicase C-terminal" evidence="10">
    <location>
        <begin position="510"/>
        <end position="656"/>
    </location>
</feature>
<accession>A0ABQ9ZT25</accession>
<gene>
    <name evidence="11" type="ORF">OUZ56_031042</name>
</gene>
<protein>
    <recommendedName>
        <fullName evidence="7">ATP-dependent RNA helicase</fullName>
        <ecNumber evidence="7">3.6.4.13</ecNumber>
    </recommendedName>
</protein>
<evidence type="ECO:0000313" key="11">
    <source>
        <dbReference type="EMBL" id="KAK4016081.1"/>
    </source>
</evidence>
<dbReference type="PROSITE" id="PS51192">
    <property type="entry name" value="HELICASE_ATP_BIND_1"/>
    <property type="match status" value="1"/>
</dbReference>
<comment type="catalytic activity">
    <reaction evidence="7">
        <text>ATP + H2O = ADP + phosphate + H(+)</text>
        <dbReference type="Rhea" id="RHEA:13065"/>
        <dbReference type="ChEBI" id="CHEBI:15377"/>
        <dbReference type="ChEBI" id="CHEBI:15378"/>
        <dbReference type="ChEBI" id="CHEBI:30616"/>
        <dbReference type="ChEBI" id="CHEBI:43474"/>
        <dbReference type="ChEBI" id="CHEBI:456216"/>
        <dbReference type="EC" id="3.6.4.13"/>
    </reaction>
</comment>
<dbReference type="PROSITE" id="PS00039">
    <property type="entry name" value="DEAD_ATP_HELICASE"/>
    <property type="match status" value="1"/>
</dbReference>
<evidence type="ECO:0000256" key="6">
    <source>
        <dbReference type="RuleBase" id="RU000492"/>
    </source>
</evidence>
<keyword evidence="1 6" id="KW-0547">Nucleotide-binding</keyword>
<reference evidence="11 12" key="1">
    <citation type="journal article" date="2023" name="Nucleic Acids Res.">
        <title>The hologenome of Daphnia magna reveals possible DNA methylation and microbiome-mediated evolution of the host genome.</title>
        <authorList>
            <person name="Chaturvedi A."/>
            <person name="Li X."/>
            <person name="Dhandapani V."/>
            <person name="Marshall H."/>
            <person name="Kissane S."/>
            <person name="Cuenca-Cambronero M."/>
            <person name="Asole G."/>
            <person name="Calvet F."/>
            <person name="Ruiz-Romero M."/>
            <person name="Marangio P."/>
            <person name="Guigo R."/>
            <person name="Rago D."/>
            <person name="Mirbahai L."/>
            <person name="Eastwood N."/>
            <person name="Colbourne J.K."/>
            <person name="Zhou J."/>
            <person name="Mallon E."/>
            <person name="Orsini L."/>
        </authorList>
    </citation>
    <scope>NUCLEOTIDE SEQUENCE [LARGE SCALE GENOMIC DNA]</scope>
    <source>
        <strain evidence="11">LRV0_1</strain>
    </source>
</reference>
<dbReference type="SMART" id="SM00490">
    <property type="entry name" value="HELICc"/>
    <property type="match status" value="1"/>
</dbReference>
<evidence type="ECO:0000259" key="9">
    <source>
        <dbReference type="PROSITE" id="PS51192"/>
    </source>
</evidence>
<dbReference type="InterPro" id="IPR027417">
    <property type="entry name" value="P-loop_NTPase"/>
</dbReference>
<evidence type="ECO:0000256" key="1">
    <source>
        <dbReference type="ARBA" id="ARBA00022741"/>
    </source>
</evidence>
<dbReference type="InterPro" id="IPR001650">
    <property type="entry name" value="Helicase_C-like"/>
</dbReference>
<keyword evidence="4 6" id="KW-0067">ATP-binding</keyword>
<sequence>MYSAAENSEIGLSEREARILARSKARKNRKTLQNGDLENKNDTIPISKKSRSDVSNIGDASLESDQITDGQVRKKKRKHLEGSKNVEDSNCTDVLDTKIETEVNKEVAAEPVENGNEIELGKLKKIKKKKKKALEEENSVNLESQEISHKKKKKRTEQELQSNDENQLPIDAPEEEVLDNIEPEKKEEPPGTGFTILEEFRANKNNKVFRVLPTWLAKPSVISCDLSKNKVPINEISGLDKFLIEALKRNKIEHFFPVQQQVIPWLLESQQQLFRPCDMCVSAPTGSGKTLAFVLPTVQALWRHSVRQLRCLAVLPVHDLAVQVYRVYASFCADTNLQVALISGQASFYEEQQLLVRKSKTGQYLTKPDIVVCTPGRLVDHLQRTPGFSLKSLRYLIIDEADRIMEEEHNDWLFHVEKAIGLSSGHLIAQKLSLPLEKYVQKLLFSATLSQDPEKLTRLGLFQPKLFTSVVSTDSSDNTKQSHHFVGKFTTPAELTEHYFKCPPMLKPLAVYCLLKKFKYRTTLCFTNSRAATHRLCELLKQFGDLRVAECSSEISKAPRDKLLKDFSSGKIDLLVCTDAVSRGMDLGVVDCVISYDSPRYVKNYIHRAGRAARAGRPGTAITILVDSEMHGFHKLLGMAEKKNVTPLDMQTEEFEVYEEQFRKALDGLKNTVKEEIQSKIVRNHQVRQKKGFKPKFKKGKVVSTKLAKRRGNIVNK</sequence>